<dbReference type="Gene3D" id="3.40.630.30">
    <property type="match status" value="1"/>
</dbReference>
<comment type="caution">
    <text evidence="2">The sequence shown here is derived from an EMBL/GenBank/DDBJ whole genome shotgun (WGS) entry which is preliminary data.</text>
</comment>
<dbReference type="Pfam" id="PF13302">
    <property type="entry name" value="Acetyltransf_3"/>
    <property type="match status" value="1"/>
</dbReference>
<dbReference type="Proteomes" id="UP000295724">
    <property type="component" value="Unassembled WGS sequence"/>
</dbReference>
<evidence type="ECO:0000259" key="1">
    <source>
        <dbReference type="Pfam" id="PF13302"/>
    </source>
</evidence>
<dbReference type="InterPro" id="IPR000182">
    <property type="entry name" value="GNAT_dom"/>
</dbReference>
<dbReference type="InterPro" id="IPR051531">
    <property type="entry name" value="N-acetyltransferase"/>
</dbReference>
<accession>A0A4R6XN25</accession>
<dbReference type="AlphaFoldDB" id="A0A4R6XN25"/>
<gene>
    <name evidence="2" type="ORF">C8D91_1883</name>
</gene>
<dbReference type="PANTHER" id="PTHR43792">
    <property type="entry name" value="GNAT FAMILY, PUTATIVE (AFU_ORTHOLOGUE AFUA_3G00765)-RELATED-RELATED"/>
    <property type="match status" value="1"/>
</dbReference>
<protein>
    <submittedName>
        <fullName evidence="2">RimJ/RimL family protein N-acetyltransferase</fullName>
    </submittedName>
</protein>
<evidence type="ECO:0000313" key="2">
    <source>
        <dbReference type="EMBL" id="TDR19334.1"/>
    </source>
</evidence>
<reference evidence="2 3" key="1">
    <citation type="submission" date="2019-03" db="EMBL/GenBank/DDBJ databases">
        <title>Genomic Encyclopedia of Type Strains, Phase IV (KMG-IV): sequencing the most valuable type-strain genomes for metagenomic binning, comparative biology and taxonomic classification.</title>
        <authorList>
            <person name="Goeker M."/>
        </authorList>
    </citation>
    <scope>NUCLEOTIDE SEQUENCE [LARGE SCALE GENOMIC DNA]</scope>
    <source>
        <strain evidence="2 3">DSM 25488</strain>
    </source>
</reference>
<dbReference type="EMBL" id="SNZB01000004">
    <property type="protein sequence ID" value="TDR19334.1"/>
    <property type="molecule type" value="Genomic_DNA"/>
</dbReference>
<organism evidence="2 3">
    <name type="scientific">Marinicella litoralis</name>
    <dbReference type="NCBI Taxonomy" id="644220"/>
    <lineage>
        <taxon>Bacteria</taxon>
        <taxon>Pseudomonadati</taxon>
        <taxon>Pseudomonadota</taxon>
        <taxon>Gammaproteobacteria</taxon>
        <taxon>Lysobacterales</taxon>
        <taxon>Marinicellaceae</taxon>
        <taxon>Marinicella</taxon>
    </lineage>
</organism>
<dbReference type="SUPFAM" id="SSF55729">
    <property type="entry name" value="Acyl-CoA N-acyltransferases (Nat)"/>
    <property type="match status" value="1"/>
</dbReference>
<name>A0A4R6XN25_9GAMM</name>
<dbReference type="OrthoDB" id="7852312at2"/>
<dbReference type="InterPro" id="IPR016181">
    <property type="entry name" value="Acyl_CoA_acyltransferase"/>
</dbReference>
<dbReference type="GO" id="GO:0016747">
    <property type="term" value="F:acyltransferase activity, transferring groups other than amino-acyl groups"/>
    <property type="evidence" value="ECO:0007669"/>
    <property type="project" value="InterPro"/>
</dbReference>
<keyword evidence="2" id="KW-0808">Transferase</keyword>
<feature type="domain" description="N-acetyltransferase" evidence="1">
    <location>
        <begin position="3"/>
        <end position="123"/>
    </location>
</feature>
<evidence type="ECO:0000313" key="3">
    <source>
        <dbReference type="Proteomes" id="UP000295724"/>
    </source>
</evidence>
<proteinExistence type="predicted"/>
<keyword evidence="3" id="KW-1185">Reference proteome</keyword>
<sequence length="161" mass="18691">MDFFYAMYSNQDIMQYIGRPLTKAQANKQLHETIKVMQTPDPHHLTYVIVHGDKQDKIGITGLTWFDQNNRGVAEVGIMISPDWRRQYWGHQSKKMMISAAFEDFKIDVVYAFCQINNVAANAANEYLKLLKGRQIKAGVNQQLSQEWSIEKSSWIDSNFR</sequence>